<protein>
    <submittedName>
        <fullName evidence="4">AMP-dependent synthetase and ligase</fullName>
    </submittedName>
</protein>
<evidence type="ECO:0000313" key="5">
    <source>
        <dbReference type="Proteomes" id="UP000064912"/>
    </source>
</evidence>
<gene>
    <name evidence="4" type="ORF">NHU_01953</name>
</gene>
<dbReference type="PANTHER" id="PTHR43352">
    <property type="entry name" value="ACETYL-COA SYNTHETASE"/>
    <property type="match status" value="1"/>
</dbReference>
<dbReference type="Pfam" id="PF13193">
    <property type="entry name" value="AMP-binding_C"/>
    <property type="match status" value="1"/>
</dbReference>
<dbReference type="InterPro" id="IPR025110">
    <property type="entry name" value="AMP-bd_C"/>
</dbReference>
<sequence length="509" mass="54600">MHAIFDEGAPAPCPAPFNLAAYVLAPATHSPEKVALAIVGPHGAERWSYARLEAAVRGLAAGLQAMGLPEGGRVLLRLGNGVEFPIGYLAAIAAGLVPVPTSAMLTRTEIGKLAAEIEPVAILAGPNVALPDDCPAPVLDIKTQRGFYHDAPADYVLGDPDRPAYIVYTSGTSGQPRGVIHAHRAVWARRMMWEGWYGLRADDRLLHAGAFNWTYTLGTGLLDPWTIGATALIPAPGVRPDDLPLLLRRFDATLFAAAPGVYRQMLKKHPQIVLPKLRHGLSAGEKMPETTRSAWREATGTFVYEALGMSECSTFVSGSPARPAPLPASGYPQAGRRIAVLGPDNAPVARGEPGQLAISSRDPGLMLGYLKAEAETRARFDGEWFLTGDMVEMAEDGAIAYLGRGDDMLNAGGVRVSPLEVERALMEHPEIHEVAATEIAVKADTTVIAAFYTGTPQDEAALAAFAAERLARYKQPRLYVHLDELPKNPNGKLNRRLIRQTHEAAHDPA</sequence>
<dbReference type="PATRIC" id="fig|35806.4.peg.2011"/>
<evidence type="ECO:0000259" key="3">
    <source>
        <dbReference type="Pfam" id="PF13193"/>
    </source>
</evidence>
<evidence type="ECO:0000313" key="4">
    <source>
        <dbReference type="EMBL" id="BAQ69108.1"/>
    </source>
</evidence>
<dbReference type="GO" id="GO:0016878">
    <property type="term" value="F:acid-thiol ligase activity"/>
    <property type="evidence" value="ECO:0007669"/>
    <property type="project" value="TreeGrafter"/>
</dbReference>
<evidence type="ECO:0000259" key="2">
    <source>
        <dbReference type="Pfam" id="PF00501"/>
    </source>
</evidence>
<dbReference type="SUPFAM" id="SSF56801">
    <property type="entry name" value="Acetyl-CoA synthetase-like"/>
    <property type="match status" value="1"/>
</dbReference>
<name>A0A0D6B1Q6_RHOSU</name>
<dbReference type="InterPro" id="IPR042099">
    <property type="entry name" value="ANL_N_sf"/>
</dbReference>
<dbReference type="Gene3D" id="3.40.50.12780">
    <property type="entry name" value="N-terminal domain of ligase-like"/>
    <property type="match status" value="1"/>
</dbReference>
<evidence type="ECO:0000256" key="1">
    <source>
        <dbReference type="ARBA" id="ARBA00022598"/>
    </source>
</evidence>
<organism evidence="4 5">
    <name type="scientific">Rhodovulum sulfidophilum</name>
    <name type="common">Rhodobacter sulfidophilus</name>
    <dbReference type="NCBI Taxonomy" id="35806"/>
    <lineage>
        <taxon>Bacteria</taxon>
        <taxon>Pseudomonadati</taxon>
        <taxon>Pseudomonadota</taxon>
        <taxon>Alphaproteobacteria</taxon>
        <taxon>Rhodobacterales</taxon>
        <taxon>Paracoccaceae</taxon>
        <taxon>Rhodovulum</taxon>
    </lineage>
</organism>
<feature type="domain" description="AMP-binding enzyme C-terminal" evidence="3">
    <location>
        <begin position="420"/>
        <end position="492"/>
    </location>
</feature>
<dbReference type="eggNOG" id="COG0365">
    <property type="taxonomic scope" value="Bacteria"/>
</dbReference>
<dbReference type="PROSITE" id="PS00455">
    <property type="entry name" value="AMP_BINDING"/>
    <property type="match status" value="1"/>
</dbReference>
<accession>A0A0D6B1Q6</accession>
<dbReference type="InterPro" id="IPR045851">
    <property type="entry name" value="AMP-bd_C_sf"/>
</dbReference>
<dbReference type="Proteomes" id="UP000064912">
    <property type="component" value="Chromosome"/>
</dbReference>
<feature type="domain" description="AMP-dependent synthetase/ligase" evidence="2">
    <location>
        <begin position="27"/>
        <end position="370"/>
    </location>
</feature>
<dbReference type="InterPro" id="IPR000873">
    <property type="entry name" value="AMP-dep_synth/lig_dom"/>
</dbReference>
<dbReference type="PANTHER" id="PTHR43352:SF1">
    <property type="entry name" value="ANTHRANILATE--COA LIGASE"/>
    <property type="match status" value="1"/>
</dbReference>
<proteinExistence type="predicted"/>
<dbReference type="EMBL" id="AP014800">
    <property type="protein sequence ID" value="BAQ69108.1"/>
    <property type="molecule type" value="Genomic_DNA"/>
</dbReference>
<dbReference type="Pfam" id="PF00501">
    <property type="entry name" value="AMP-binding"/>
    <property type="match status" value="1"/>
</dbReference>
<dbReference type="Gene3D" id="3.30.300.30">
    <property type="match status" value="1"/>
</dbReference>
<dbReference type="GO" id="GO:0044550">
    <property type="term" value="P:secondary metabolite biosynthetic process"/>
    <property type="evidence" value="ECO:0007669"/>
    <property type="project" value="TreeGrafter"/>
</dbReference>
<dbReference type="AlphaFoldDB" id="A0A0D6B1Q6"/>
<keyword evidence="1 4" id="KW-0436">Ligase</keyword>
<dbReference type="InterPro" id="IPR020845">
    <property type="entry name" value="AMP-binding_CS"/>
</dbReference>
<reference evidence="4 5" key="1">
    <citation type="submission" date="2015-02" db="EMBL/GenBank/DDBJ databases">
        <title>Genome sequene of Rhodovulum sulfidophilum DSM 2351.</title>
        <authorList>
            <person name="Nagao N."/>
        </authorList>
    </citation>
    <scope>NUCLEOTIDE SEQUENCE [LARGE SCALE GENOMIC DNA]</scope>
    <source>
        <strain evidence="4 5">DSM 2351</strain>
    </source>
</reference>
<dbReference type="KEGG" id="rsu:NHU_01953"/>